<dbReference type="Proteomes" id="UP000243799">
    <property type="component" value="Unassembled WGS sequence"/>
</dbReference>
<evidence type="ECO:0000313" key="2">
    <source>
        <dbReference type="EMBL" id="SFB58881.1"/>
    </source>
</evidence>
<evidence type="ECO:0000313" key="3">
    <source>
        <dbReference type="Proteomes" id="UP000243799"/>
    </source>
</evidence>
<dbReference type="CDD" id="cd03784">
    <property type="entry name" value="GT1_Gtf-like"/>
    <property type="match status" value="1"/>
</dbReference>
<accession>A0A1I1C8B8</accession>
<dbReference type="InterPro" id="IPR010610">
    <property type="entry name" value="EryCIII-like_C"/>
</dbReference>
<dbReference type="Gene3D" id="3.40.50.2000">
    <property type="entry name" value="Glycogen Phosphorylase B"/>
    <property type="match status" value="2"/>
</dbReference>
<dbReference type="STRING" id="490629.SAMN05216266_1232"/>
<dbReference type="PANTHER" id="PTHR48050:SF13">
    <property type="entry name" value="STEROL 3-BETA-GLUCOSYLTRANSFERASE UGT80A2"/>
    <property type="match status" value="1"/>
</dbReference>
<keyword evidence="3" id="KW-1185">Reference proteome</keyword>
<organism evidence="2 3">
    <name type="scientific">Amycolatopsis marina</name>
    <dbReference type="NCBI Taxonomy" id="490629"/>
    <lineage>
        <taxon>Bacteria</taxon>
        <taxon>Bacillati</taxon>
        <taxon>Actinomycetota</taxon>
        <taxon>Actinomycetes</taxon>
        <taxon>Pseudonocardiales</taxon>
        <taxon>Pseudonocardiaceae</taxon>
        <taxon>Amycolatopsis</taxon>
    </lineage>
</organism>
<reference evidence="3" key="1">
    <citation type="submission" date="2016-10" db="EMBL/GenBank/DDBJ databases">
        <authorList>
            <person name="Varghese N."/>
            <person name="Submissions S."/>
        </authorList>
    </citation>
    <scope>NUCLEOTIDE SEQUENCE [LARGE SCALE GENOMIC DNA]</scope>
    <source>
        <strain evidence="3">CGMCC 4.3568</strain>
    </source>
</reference>
<dbReference type="GO" id="GO:0016758">
    <property type="term" value="F:hexosyltransferase activity"/>
    <property type="evidence" value="ECO:0007669"/>
    <property type="project" value="UniProtKB-ARBA"/>
</dbReference>
<dbReference type="EMBL" id="FOKG01000023">
    <property type="protein sequence ID" value="SFB58881.1"/>
    <property type="molecule type" value="Genomic_DNA"/>
</dbReference>
<dbReference type="GO" id="GO:0017000">
    <property type="term" value="P:antibiotic biosynthetic process"/>
    <property type="evidence" value="ECO:0007669"/>
    <property type="project" value="UniProtKB-ARBA"/>
</dbReference>
<dbReference type="SUPFAM" id="SSF53756">
    <property type="entry name" value="UDP-Glycosyltransferase/glycogen phosphorylase"/>
    <property type="match status" value="1"/>
</dbReference>
<dbReference type="InterPro" id="IPR050426">
    <property type="entry name" value="Glycosyltransferase_28"/>
</dbReference>
<protein>
    <submittedName>
        <fullName evidence="2">Glycosyltransferase, MGT family</fullName>
    </submittedName>
</protein>
<sequence>MRLLFVVPPLAGHVNPLAAVAGECAARGDSVAWAGPRPVTARLLGTRAGTVYPAGESSWFSLDRRPPELRGFAALKFLWEDYLVPLADAMVAGIASAVRDFRPDALVVDQQALAGAVVAMRSGLPWATSASTSAELADPLGALPKVAGWISGLQRDLRVRHGVAGAEPAADLRFSPHLVLAFTTEALAGAPAVPIAGQLRYVGPALGDRPEAGGFDWDWLRPGTPLVLLTLGTANAEAGERFLVAGKRALEDLDRELQAVVVDPRGALAEGRRGSGVLVVRSIPQLSLLRRASAVICHAGHNTICESLGNGVPLVVAPIRDDQPVLAEQVVAAGAGLRLRFDRATPDDIRDALLRVLHDPTFTRAAARVRDSFHAAGGPAAAADALARLP</sequence>
<dbReference type="GO" id="GO:0008194">
    <property type="term" value="F:UDP-glycosyltransferase activity"/>
    <property type="evidence" value="ECO:0007669"/>
    <property type="project" value="InterPro"/>
</dbReference>
<name>A0A1I1C8B8_9PSEU</name>
<dbReference type="InterPro" id="IPR002213">
    <property type="entry name" value="UDP_glucos_trans"/>
</dbReference>
<dbReference type="AlphaFoldDB" id="A0A1I1C8B8"/>
<dbReference type="OrthoDB" id="764352at2"/>
<keyword evidence="2" id="KW-0808">Transferase</keyword>
<feature type="domain" description="Erythromycin biosynthesis protein CIII-like C-terminal" evidence="1">
    <location>
        <begin position="275"/>
        <end position="387"/>
    </location>
</feature>
<dbReference type="Pfam" id="PF06722">
    <property type="entry name" value="EryCIII-like_C"/>
    <property type="match status" value="1"/>
</dbReference>
<proteinExistence type="predicted"/>
<dbReference type="PANTHER" id="PTHR48050">
    <property type="entry name" value="STEROL 3-BETA-GLUCOSYLTRANSFERASE"/>
    <property type="match status" value="1"/>
</dbReference>
<dbReference type="RefSeq" id="WP_091677606.1">
    <property type="nucleotide sequence ID" value="NZ_FOKG01000023.1"/>
</dbReference>
<evidence type="ECO:0000259" key="1">
    <source>
        <dbReference type="Pfam" id="PF06722"/>
    </source>
</evidence>
<gene>
    <name evidence="2" type="ORF">SAMN05216266_1232</name>
</gene>